<feature type="region of interest" description="Disordered" evidence="1">
    <location>
        <begin position="1"/>
        <end position="59"/>
    </location>
</feature>
<accession>A0A6V7PKY8</accession>
<dbReference type="EMBL" id="LR862149">
    <property type="protein sequence ID" value="CAD1831499.1"/>
    <property type="molecule type" value="Genomic_DNA"/>
</dbReference>
<dbReference type="AlphaFoldDB" id="A0A6V7PKY8"/>
<evidence type="ECO:0000313" key="2">
    <source>
        <dbReference type="EMBL" id="CAD1831499.1"/>
    </source>
</evidence>
<sequence>MQVTKEQLKPKPVNVRSKPTEEDTGTQLATGSPRGATTSRPFLSKQGSQKASCLCSPTKHAGSFRCRLHRSSLYHGDSSVGSDLSELANRSSLHHSDSSVGSDLFELSNKSPA</sequence>
<organism evidence="2">
    <name type="scientific">Ananas comosus var. bracteatus</name>
    <name type="common">red pineapple</name>
    <dbReference type="NCBI Taxonomy" id="296719"/>
    <lineage>
        <taxon>Eukaryota</taxon>
        <taxon>Viridiplantae</taxon>
        <taxon>Streptophyta</taxon>
        <taxon>Embryophyta</taxon>
        <taxon>Tracheophyta</taxon>
        <taxon>Spermatophyta</taxon>
        <taxon>Magnoliopsida</taxon>
        <taxon>Liliopsida</taxon>
        <taxon>Poales</taxon>
        <taxon>Bromeliaceae</taxon>
        <taxon>Bromelioideae</taxon>
        <taxon>Ananas</taxon>
    </lineage>
</organism>
<gene>
    <name evidence="2" type="ORF">CB5_LOCUS14710</name>
</gene>
<name>A0A6V7PKY8_ANACO</name>
<proteinExistence type="predicted"/>
<protein>
    <submittedName>
        <fullName evidence="2">Uncharacterized protein</fullName>
    </submittedName>
</protein>
<reference evidence="2" key="1">
    <citation type="submission" date="2020-07" db="EMBL/GenBank/DDBJ databases">
        <authorList>
            <person name="Lin J."/>
        </authorList>
    </citation>
    <scope>NUCLEOTIDE SEQUENCE</scope>
</reference>
<dbReference type="PANTHER" id="PTHR33132:SF135">
    <property type="entry name" value="OS02G0799700 PROTEIN"/>
    <property type="match status" value="1"/>
</dbReference>
<dbReference type="PANTHER" id="PTHR33132">
    <property type="entry name" value="OSJNBB0118P14.9 PROTEIN"/>
    <property type="match status" value="1"/>
</dbReference>
<evidence type="ECO:0000256" key="1">
    <source>
        <dbReference type="SAM" id="MobiDB-lite"/>
    </source>
</evidence>
<feature type="region of interest" description="Disordered" evidence="1">
    <location>
        <begin position="75"/>
        <end position="113"/>
    </location>
</feature>
<feature type="compositionally biased region" description="Polar residues" evidence="1">
    <location>
        <begin position="25"/>
        <end position="51"/>
    </location>
</feature>